<dbReference type="EMBL" id="JAUSUQ010000012">
    <property type="protein sequence ID" value="MDQ0340272.1"/>
    <property type="molecule type" value="Genomic_DNA"/>
</dbReference>
<organism evidence="1 2">
    <name type="scientific">Caldalkalibacillus uzonensis</name>
    <dbReference type="NCBI Taxonomy" id="353224"/>
    <lineage>
        <taxon>Bacteria</taxon>
        <taxon>Bacillati</taxon>
        <taxon>Bacillota</taxon>
        <taxon>Bacilli</taxon>
        <taxon>Bacillales</taxon>
        <taxon>Bacillaceae</taxon>
        <taxon>Caldalkalibacillus</taxon>
    </lineage>
</organism>
<keyword evidence="2" id="KW-1185">Reference proteome</keyword>
<dbReference type="Proteomes" id="UP001232445">
    <property type="component" value="Unassembled WGS sequence"/>
</dbReference>
<proteinExistence type="predicted"/>
<dbReference type="RefSeq" id="WP_307341602.1">
    <property type="nucleotide sequence ID" value="NZ_JAUSUQ010000012.1"/>
</dbReference>
<reference evidence="1 2" key="1">
    <citation type="submission" date="2023-07" db="EMBL/GenBank/DDBJ databases">
        <title>Genomic Encyclopedia of Type Strains, Phase IV (KMG-IV): sequencing the most valuable type-strain genomes for metagenomic binning, comparative biology and taxonomic classification.</title>
        <authorList>
            <person name="Goeker M."/>
        </authorList>
    </citation>
    <scope>NUCLEOTIDE SEQUENCE [LARGE SCALE GENOMIC DNA]</scope>
    <source>
        <strain evidence="1 2">DSM 17740</strain>
    </source>
</reference>
<evidence type="ECO:0000313" key="1">
    <source>
        <dbReference type="EMBL" id="MDQ0340272.1"/>
    </source>
</evidence>
<gene>
    <name evidence="1" type="ORF">J2S00_003077</name>
</gene>
<name>A0ABU0CVW2_9BACI</name>
<protein>
    <submittedName>
        <fullName evidence="1">Uncharacterized protein</fullName>
    </submittedName>
</protein>
<sequence>MNTEQVFDLLPVVVDIYDKLNIDRYRKELQKKYQGKKVDPTEVGIEVFKYILKHSGKVKEEFFQIVSIVENRPVEEVKKQSFLKTMNTIKEIFSDPELMDFFKQAGQ</sequence>
<comment type="caution">
    <text evidence="1">The sequence shown here is derived from an EMBL/GenBank/DDBJ whole genome shotgun (WGS) entry which is preliminary data.</text>
</comment>
<evidence type="ECO:0000313" key="2">
    <source>
        <dbReference type="Proteomes" id="UP001232445"/>
    </source>
</evidence>
<accession>A0ABU0CVW2</accession>